<dbReference type="GO" id="GO:0005829">
    <property type="term" value="C:cytosol"/>
    <property type="evidence" value="ECO:0007669"/>
    <property type="project" value="TreeGrafter"/>
</dbReference>
<dbReference type="Pfam" id="PF02493">
    <property type="entry name" value="MORN"/>
    <property type="match status" value="4"/>
</dbReference>
<keyword evidence="3" id="KW-1185">Reference proteome</keyword>
<dbReference type="STRING" id="335541.Swol_2296"/>
<dbReference type="PANTHER" id="PTHR43215">
    <property type="entry name" value="RADIAL SPOKE HEAD 1 HOMOLOG"/>
    <property type="match status" value="1"/>
</dbReference>
<dbReference type="AlphaFoldDB" id="Q0AUL7"/>
<dbReference type="KEGG" id="swo:Swol_2296"/>
<dbReference type="SMART" id="SM00698">
    <property type="entry name" value="MORN"/>
    <property type="match status" value="3"/>
</dbReference>
<dbReference type="SUPFAM" id="SSF82185">
    <property type="entry name" value="Histone H3 K4-specific methyltransferase SET7/9 N-terminal domain"/>
    <property type="match status" value="1"/>
</dbReference>
<name>Q0AUL7_SYNWW</name>
<dbReference type="eggNOG" id="COG4642">
    <property type="taxonomic scope" value="Bacteria"/>
</dbReference>
<keyword evidence="1" id="KW-0677">Repeat</keyword>
<dbReference type="Gene3D" id="2.20.110.10">
    <property type="entry name" value="Histone H3 K4-specific methyltransferase SET7/9 N-terminal domain"/>
    <property type="match status" value="2"/>
</dbReference>
<dbReference type="InterPro" id="IPR003409">
    <property type="entry name" value="MORN"/>
</dbReference>
<evidence type="ECO:0000313" key="3">
    <source>
        <dbReference type="Proteomes" id="UP000001968"/>
    </source>
</evidence>
<evidence type="ECO:0008006" key="4">
    <source>
        <dbReference type="Google" id="ProtNLM"/>
    </source>
</evidence>
<accession>Q0AUL7</accession>
<dbReference type="EMBL" id="CP000448">
    <property type="protein sequence ID" value="ABI69587.1"/>
    <property type="molecule type" value="Genomic_DNA"/>
</dbReference>
<proteinExistence type="predicted"/>
<dbReference type="OrthoDB" id="2037076at2"/>
<evidence type="ECO:0000256" key="1">
    <source>
        <dbReference type="ARBA" id="ARBA00022737"/>
    </source>
</evidence>
<dbReference type="HOGENOM" id="CLU_032017_5_5_9"/>
<reference evidence="3" key="1">
    <citation type="journal article" date="2010" name="Environ. Microbiol.">
        <title>The genome of Syntrophomonas wolfei: new insights into syntrophic metabolism and biohydrogen production.</title>
        <authorList>
            <person name="Sieber J.R."/>
            <person name="Sims D.R."/>
            <person name="Han C."/>
            <person name="Kim E."/>
            <person name="Lykidis A."/>
            <person name="Lapidus A.L."/>
            <person name="McDonnald E."/>
            <person name="Rohlin L."/>
            <person name="Culley D.E."/>
            <person name="Gunsalus R."/>
            <person name="McInerney M.J."/>
        </authorList>
    </citation>
    <scope>NUCLEOTIDE SEQUENCE [LARGE SCALE GENOMIC DNA]</scope>
    <source>
        <strain evidence="3">DSM 2245B / Goettingen</strain>
    </source>
</reference>
<protein>
    <recommendedName>
        <fullName evidence="4">MORN repeat protein</fullName>
    </recommendedName>
</protein>
<dbReference type="PANTHER" id="PTHR43215:SF14">
    <property type="entry name" value="RADIAL SPOKE HEAD 1 HOMOLOG"/>
    <property type="match status" value="1"/>
</dbReference>
<gene>
    <name evidence="2" type="ordered locus">Swol_2296</name>
</gene>
<organism evidence="2 3">
    <name type="scientific">Syntrophomonas wolfei subsp. wolfei (strain DSM 2245B / Goettingen)</name>
    <dbReference type="NCBI Taxonomy" id="335541"/>
    <lineage>
        <taxon>Bacteria</taxon>
        <taxon>Bacillati</taxon>
        <taxon>Bacillota</taxon>
        <taxon>Clostridia</taxon>
        <taxon>Eubacteriales</taxon>
        <taxon>Syntrophomonadaceae</taxon>
        <taxon>Syntrophomonas</taxon>
    </lineage>
</organism>
<evidence type="ECO:0000313" key="2">
    <source>
        <dbReference type="EMBL" id="ABI69587.1"/>
    </source>
</evidence>
<sequence>MEGMKHYKGKLFRDILEQSGFTVAYDGDMKDGKPEGYGRAFYRDGRIYEGEWKDAQPHGQGKLYYANLNLWYEGEWKEGKREGLGTSYYEDGKPAFAGEWKGGKPL</sequence>
<dbReference type="Proteomes" id="UP000001968">
    <property type="component" value="Chromosome"/>
</dbReference>
<dbReference type="RefSeq" id="WP_011641671.1">
    <property type="nucleotide sequence ID" value="NC_008346.1"/>
</dbReference>